<evidence type="ECO:0000256" key="1">
    <source>
        <dbReference type="ARBA" id="ARBA00004496"/>
    </source>
</evidence>
<feature type="domain" description="K Homology" evidence="8">
    <location>
        <begin position="530"/>
        <end position="598"/>
    </location>
</feature>
<feature type="domain" description="K Homology" evidence="8">
    <location>
        <begin position="601"/>
        <end position="670"/>
    </location>
</feature>
<protein>
    <recommendedName>
        <fullName evidence="5">Vigilin</fullName>
    </recommendedName>
</protein>
<feature type="domain" description="K Homology" evidence="8">
    <location>
        <begin position="674"/>
        <end position="743"/>
    </location>
</feature>
<dbReference type="InterPro" id="IPR004087">
    <property type="entry name" value="KH_dom"/>
</dbReference>
<comment type="subcellular location">
    <subcellularLocation>
        <location evidence="1">Cytoplasm</location>
    </subcellularLocation>
</comment>
<reference evidence="9" key="2">
    <citation type="submission" date="2025-09" db="UniProtKB">
        <authorList>
            <consortium name="Ensembl"/>
        </authorList>
    </citation>
    <scope>IDENTIFICATION</scope>
</reference>
<dbReference type="PANTHER" id="PTHR10627">
    <property type="entry name" value="SCP160"/>
    <property type="match status" value="1"/>
</dbReference>
<dbReference type="CDD" id="cd22417">
    <property type="entry name" value="KH-I_Vigilin_rpt14"/>
    <property type="match status" value="1"/>
</dbReference>
<dbReference type="GO" id="GO:0003729">
    <property type="term" value="F:mRNA binding"/>
    <property type="evidence" value="ECO:0007669"/>
    <property type="project" value="TreeGrafter"/>
</dbReference>
<feature type="domain" description="K Homology" evidence="8">
    <location>
        <begin position="747"/>
        <end position="845"/>
    </location>
</feature>
<feature type="domain" description="K Homology" evidence="8">
    <location>
        <begin position="469"/>
        <end position="526"/>
    </location>
</feature>
<dbReference type="InterPro" id="IPR057778">
    <property type="entry name" value="KH_Vigilin_N"/>
</dbReference>
<proteinExistence type="predicted"/>
<feature type="domain" description="K Homology" evidence="8">
    <location>
        <begin position="324"/>
        <end position="392"/>
    </location>
</feature>
<dbReference type="InterPro" id="IPR036612">
    <property type="entry name" value="KH_dom_type_1_sf"/>
</dbReference>
<dbReference type="SMART" id="SM00322">
    <property type="entry name" value="KH"/>
    <property type="match status" value="11"/>
</dbReference>
<keyword evidence="10" id="KW-1185">Reference proteome</keyword>
<dbReference type="FunFam" id="3.30.1370.10:FF:000039">
    <property type="entry name" value="vigilin isoform X1"/>
    <property type="match status" value="1"/>
</dbReference>
<evidence type="ECO:0000313" key="9">
    <source>
        <dbReference type="Ensembl" id="ENSMMSP00000011096.1"/>
    </source>
</evidence>
<evidence type="ECO:0000256" key="2">
    <source>
        <dbReference type="ARBA" id="ARBA00022490"/>
    </source>
</evidence>
<name>A0A8C6DFQ7_MOSMO</name>
<dbReference type="CDD" id="cd22409">
    <property type="entry name" value="KH-I_Vigilin_rpt5"/>
    <property type="match status" value="1"/>
</dbReference>
<dbReference type="GeneTree" id="ENSGT00900000141059"/>
<keyword evidence="3" id="KW-0677">Repeat</keyword>
<dbReference type="GO" id="GO:0005737">
    <property type="term" value="C:cytoplasm"/>
    <property type="evidence" value="ECO:0007669"/>
    <property type="project" value="UniProtKB-SubCell"/>
</dbReference>
<feature type="domain" description="K Homology" evidence="8">
    <location>
        <begin position="846"/>
        <end position="912"/>
    </location>
</feature>
<dbReference type="Pfam" id="PF24668">
    <property type="entry name" value="KH_Vigilin"/>
    <property type="match status" value="1"/>
</dbReference>
<dbReference type="InterPro" id="IPR004088">
    <property type="entry name" value="KH_dom_type_1"/>
</dbReference>
<dbReference type="CDD" id="cd02394">
    <property type="entry name" value="KH-I_Vigilin_rpt6"/>
    <property type="match status" value="1"/>
</dbReference>
<feature type="domain" description="K Homology" evidence="8">
    <location>
        <begin position="254"/>
        <end position="319"/>
    </location>
</feature>
<evidence type="ECO:0000256" key="5">
    <source>
        <dbReference type="ARBA" id="ARBA00039270"/>
    </source>
</evidence>
<feature type="domain" description="K Homology" evidence="8">
    <location>
        <begin position="395"/>
        <end position="464"/>
    </location>
</feature>
<dbReference type="Pfam" id="PF00013">
    <property type="entry name" value="KH_1"/>
    <property type="match status" value="7"/>
</dbReference>
<evidence type="ECO:0000313" key="10">
    <source>
        <dbReference type="Proteomes" id="UP000694544"/>
    </source>
</evidence>
<evidence type="ECO:0000256" key="3">
    <source>
        <dbReference type="ARBA" id="ARBA00022737"/>
    </source>
</evidence>
<feature type="compositionally biased region" description="Basic and acidic residues" evidence="7">
    <location>
        <begin position="801"/>
        <end position="811"/>
    </location>
</feature>
<dbReference type="Proteomes" id="UP000694544">
    <property type="component" value="Unplaced"/>
</dbReference>
<dbReference type="AlphaFoldDB" id="A0A8C6DFQ7"/>
<organism evidence="9 10">
    <name type="scientific">Moschus moschiferus</name>
    <name type="common">Siberian musk deer</name>
    <name type="synonym">Moschus sibiricus</name>
    <dbReference type="NCBI Taxonomy" id="68415"/>
    <lineage>
        <taxon>Eukaryota</taxon>
        <taxon>Metazoa</taxon>
        <taxon>Chordata</taxon>
        <taxon>Craniata</taxon>
        <taxon>Vertebrata</taxon>
        <taxon>Euteleostomi</taxon>
        <taxon>Mammalia</taxon>
        <taxon>Eutheria</taxon>
        <taxon>Laurasiatheria</taxon>
        <taxon>Artiodactyla</taxon>
        <taxon>Ruminantia</taxon>
        <taxon>Pecora</taxon>
        <taxon>Moschidae</taxon>
        <taxon>Moschus</taxon>
    </lineage>
</organism>
<accession>A0A8C6DFQ7</accession>
<evidence type="ECO:0000259" key="8">
    <source>
        <dbReference type="SMART" id="SM00322"/>
    </source>
</evidence>
<dbReference type="Ensembl" id="ENSMMST00000012250.1">
    <property type="protein sequence ID" value="ENSMMSP00000011096.1"/>
    <property type="gene ID" value="ENSMMSG00000008511.1"/>
</dbReference>
<evidence type="ECO:0000256" key="4">
    <source>
        <dbReference type="ARBA" id="ARBA00022884"/>
    </source>
</evidence>
<dbReference type="PROSITE" id="PS50084">
    <property type="entry name" value="KH_TYPE_1"/>
    <property type="match status" value="9"/>
</dbReference>
<sequence length="1140" mass="129556">NSEDNLGTPTSKNKFTERLDKISWLENYQEPAASSSSNSQPIRTSIITQVFHVPLEEKRYVNQLEEGTQAKFCLEIMQRTGSNLEITYIKNKGLYITVSGKPEIVAKAQKEIFARFGKQFLTTASIPKENFCSILGKTREKRQDLGQKVTTNIQTLCPVNYTSWINIGTKEVMRKAPCEVLFLSTEQDKYAEERSAVEKAFPSFIAEPYNKTFDKILQKTEAQIHNSPSSADQTQIRFPEKKKAFTEDYVKTKIYTLSSISAPSWLHKFVIGQKGHNISTVTQNMPEVCIEFTGEDKITIKGPTDDVKCAQEQIEVIVKDVINRMDYAEINVDYKFHKYLIGKKGAFINGIKERNKVSVLISPENEKNNLIRIEGESRGVQQAKKELLELASHLENEHKNLTIEQRFHHTIIGQKGERIHDIRKKFPEVVITFLDPAQKSDIVQLTGLKNELEKFTQYLQNVVMDIVESSYSITIPIFKSLHKNIIGKGGANIKKSVQQARLRNIVIKGRPENCKLACDLILSIQKHIGNISEVEISIPSNLHKSLMDPKNCLVDAIMEECGSVHILFPNNSGLQRVIVRGPDQSVEKAKKKLLQLAEEQKSYSVVLRVKPQYHKFLMSKKGGNVPKVCEETGAHFIFPIPEDKDQELITITGTEKAIRDARSKLHTLITNLDNAVEDKIVINPKYHQHYFVQRDQVLQDTPEEYGGVIISFSHSGKQSNKVTIKGARPCVEAAKKYIHEIIEDLDNEVTTECVIPQKFHNFLMGPMCSRVRQITKDYNVQIKFSDREEISLTNKEPAIPENKEEGGKSTARDASISPTKCDTVFISGQKEKCEAAFEALKTLIPVTAEVNVPFDLHRYLTGQKKSRIHKIMDECEVKIQIAAPGLESDIISITGLTGDVERARAKLQEQIKTLQTEIDQPFKNFRLNLTVDPKYHPRIIGRKGSVITQICLEHKVNIHFPRKGSNEIQDQITIIGYKANTLAARDTIMKMVHNFEKSVTMQIPLNNRVYGHIIGFHGKAIHKIMNQFQVDIFFPLRGRSPRSIDHILSLEEHFLAIVPKHELRREHMKKVILCNLLHNPSKSFAGKYVPCTANNIQKIPNMSSSQEFPRLENQVDSETHPWRCSDPKPEIVPANLHNMS</sequence>
<feature type="region of interest" description="Disordered" evidence="7">
    <location>
        <begin position="791"/>
        <end position="815"/>
    </location>
</feature>
<evidence type="ECO:0000256" key="7">
    <source>
        <dbReference type="SAM" id="MobiDB-lite"/>
    </source>
</evidence>
<dbReference type="SUPFAM" id="SSF54791">
    <property type="entry name" value="Eukaryotic type KH-domain (KH-domain type I)"/>
    <property type="match status" value="10"/>
</dbReference>
<feature type="domain" description="K Homology" evidence="8">
    <location>
        <begin position="997"/>
        <end position="1069"/>
    </location>
</feature>
<dbReference type="Gene3D" id="3.30.1370.10">
    <property type="entry name" value="K Homology domain, type 1"/>
    <property type="match status" value="11"/>
</dbReference>
<evidence type="ECO:0000256" key="6">
    <source>
        <dbReference type="PROSITE-ProRule" id="PRU00117"/>
    </source>
</evidence>
<keyword evidence="2" id="KW-0963">Cytoplasm</keyword>
<reference evidence="9" key="1">
    <citation type="submission" date="2025-08" db="UniProtKB">
        <authorList>
            <consortium name="Ensembl"/>
        </authorList>
    </citation>
    <scope>IDENTIFICATION</scope>
</reference>
<keyword evidence="4 6" id="KW-0694">RNA-binding</keyword>
<feature type="domain" description="K Homology" evidence="8">
    <location>
        <begin position="923"/>
        <end position="993"/>
    </location>
</feature>
<dbReference type="PANTHER" id="PTHR10627:SF34">
    <property type="entry name" value="VIGILIN"/>
    <property type="match status" value="1"/>
</dbReference>